<dbReference type="InterPro" id="IPR006750">
    <property type="entry name" value="YdcZ"/>
</dbReference>
<dbReference type="PANTHER" id="PTHR34821:SF3">
    <property type="entry name" value="MEMBRANE PROTEIN"/>
    <property type="match status" value="1"/>
</dbReference>
<feature type="transmembrane region" description="Helical" evidence="1">
    <location>
        <begin position="32"/>
        <end position="53"/>
    </location>
</feature>
<dbReference type="PANTHER" id="PTHR34821">
    <property type="entry name" value="INNER MEMBRANE PROTEIN YDCZ"/>
    <property type="match status" value="1"/>
</dbReference>
<dbReference type="RefSeq" id="WP_379749740.1">
    <property type="nucleotide sequence ID" value="NZ_JBHTCP010000031.1"/>
</dbReference>
<name>A0ABW2NTF6_9BACL</name>
<evidence type="ECO:0000256" key="1">
    <source>
        <dbReference type="SAM" id="Phobius"/>
    </source>
</evidence>
<reference evidence="3" key="1">
    <citation type="journal article" date="2019" name="Int. J. Syst. Evol. Microbiol.">
        <title>The Global Catalogue of Microorganisms (GCM) 10K type strain sequencing project: providing services to taxonomists for standard genome sequencing and annotation.</title>
        <authorList>
            <consortium name="The Broad Institute Genomics Platform"/>
            <consortium name="The Broad Institute Genome Sequencing Center for Infectious Disease"/>
            <person name="Wu L."/>
            <person name="Ma J."/>
        </authorList>
    </citation>
    <scope>NUCLEOTIDE SEQUENCE [LARGE SCALE GENOMIC DNA]</scope>
    <source>
        <strain evidence="3">NBRC 106396</strain>
    </source>
</reference>
<gene>
    <name evidence="2" type="ORF">ACFQPF_11460</name>
</gene>
<feature type="transmembrane region" description="Helical" evidence="1">
    <location>
        <begin position="65"/>
        <end position="86"/>
    </location>
</feature>
<feature type="transmembrane region" description="Helical" evidence="1">
    <location>
        <begin position="92"/>
        <end position="116"/>
    </location>
</feature>
<dbReference type="Pfam" id="PF04657">
    <property type="entry name" value="DMT_YdcZ"/>
    <property type="match status" value="1"/>
</dbReference>
<sequence>MKGILFAIIGGLFITLQGVANAQIGTEIGTWQAATVTQFTGFVAALFLMMLFRDKTWRHYRKVKPLYLTAGSFAAIIIFSNITAIHEIGVTLTIASVLIAQLAIAFFTDIFGWFSVAKQRMQLPQFVGIAMMVAGVLILSF</sequence>
<comment type="caution">
    <text evidence="2">The sequence shown here is derived from an EMBL/GenBank/DDBJ whole genome shotgun (WGS) entry which is preliminary data.</text>
</comment>
<evidence type="ECO:0000313" key="2">
    <source>
        <dbReference type="EMBL" id="MFC7372293.1"/>
    </source>
</evidence>
<organism evidence="2 3">
    <name type="scientific">Fictibacillus iocasae</name>
    <dbReference type="NCBI Taxonomy" id="2715437"/>
    <lineage>
        <taxon>Bacteria</taxon>
        <taxon>Bacillati</taxon>
        <taxon>Bacillota</taxon>
        <taxon>Bacilli</taxon>
        <taxon>Bacillales</taxon>
        <taxon>Fictibacillaceae</taxon>
        <taxon>Fictibacillus</taxon>
    </lineage>
</organism>
<proteinExistence type="predicted"/>
<keyword evidence="3" id="KW-1185">Reference proteome</keyword>
<keyword evidence="1" id="KW-1133">Transmembrane helix</keyword>
<keyword evidence="1" id="KW-0812">Transmembrane</keyword>
<keyword evidence="1" id="KW-0472">Membrane</keyword>
<protein>
    <submittedName>
        <fullName evidence="2">DMT family transporter</fullName>
    </submittedName>
</protein>
<dbReference type="EMBL" id="JBHTCP010000031">
    <property type="protein sequence ID" value="MFC7372293.1"/>
    <property type="molecule type" value="Genomic_DNA"/>
</dbReference>
<dbReference type="Proteomes" id="UP001596549">
    <property type="component" value="Unassembled WGS sequence"/>
</dbReference>
<evidence type="ECO:0000313" key="3">
    <source>
        <dbReference type="Proteomes" id="UP001596549"/>
    </source>
</evidence>
<accession>A0ABW2NTF6</accession>
<feature type="transmembrane region" description="Helical" evidence="1">
    <location>
        <begin position="123"/>
        <end position="140"/>
    </location>
</feature>